<accession>A0ABR7EFZ2</accession>
<organism evidence="1 2">
    <name type="scientific">Christensenella tenuis</name>
    <dbReference type="NCBI Taxonomy" id="2763033"/>
    <lineage>
        <taxon>Bacteria</taxon>
        <taxon>Bacillati</taxon>
        <taxon>Bacillota</taxon>
        <taxon>Clostridia</taxon>
        <taxon>Christensenellales</taxon>
        <taxon>Christensenellaceae</taxon>
        <taxon>Christensenella</taxon>
    </lineage>
</organism>
<sequence length="47" mass="4957">MSIAPLVAKGHLMEQAQGKRRIPTQAAIAIQEVERVAAVIMAGATTK</sequence>
<dbReference type="RefSeq" id="WP_186857583.1">
    <property type="nucleotide sequence ID" value="NZ_JACOON010000003.1"/>
</dbReference>
<name>A0ABR7EFZ2_9FIRM</name>
<keyword evidence="2" id="KW-1185">Reference proteome</keyword>
<gene>
    <name evidence="1" type="ORF">H8S18_06915</name>
</gene>
<proteinExistence type="predicted"/>
<reference evidence="1 2" key="1">
    <citation type="submission" date="2020-08" db="EMBL/GenBank/DDBJ databases">
        <title>Genome public.</title>
        <authorList>
            <person name="Liu C."/>
            <person name="Sun Q."/>
        </authorList>
    </citation>
    <scope>NUCLEOTIDE SEQUENCE [LARGE SCALE GENOMIC DNA]</scope>
    <source>
        <strain evidence="1 2">NSJ-35</strain>
    </source>
</reference>
<protein>
    <submittedName>
        <fullName evidence="1">Uncharacterized protein</fullName>
    </submittedName>
</protein>
<comment type="caution">
    <text evidence="1">The sequence shown here is derived from an EMBL/GenBank/DDBJ whole genome shotgun (WGS) entry which is preliminary data.</text>
</comment>
<dbReference type="Proteomes" id="UP000606889">
    <property type="component" value="Unassembled WGS sequence"/>
</dbReference>
<evidence type="ECO:0000313" key="2">
    <source>
        <dbReference type="Proteomes" id="UP000606889"/>
    </source>
</evidence>
<dbReference type="EMBL" id="JACOON010000003">
    <property type="protein sequence ID" value="MBC5648064.1"/>
    <property type="molecule type" value="Genomic_DNA"/>
</dbReference>
<evidence type="ECO:0000313" key="1">
    <source>
        <dbReference type="EMBL" id="MBC5648064.1"/>
    </source>
</evidence>